<comment type="similarity">
    <text evidence="2 5">Belongs to the acyl-CoA dehydrogenase family.</text>
</comment>
<dbReference type="PANTHER" id="PTHR43884:SF12">
    <property type="entry name" value="ISOVALERYL-COA DEHYDROGENASE, MITOCHONDRIAL-RELATED"/>
    <property type="match status" value="1"/>
</dbReference>
<sequence length="379" mass="42715">MNIKLSEEQQVLCDAIKDTCEKYLNKDVFEEDEKEVFNREKWSKLGELGIFSLPFEEELGGLNVDAVTTTLAIYTLARYCKDEGLVFSVVAQLSATQIPLWIHGTEEQKKKYLMPIITGEKIGASVISEPEAGSDASGMEAKIRKTDKTFILDGTKTFATLSPVSDILLVYAKHPNGIKMLDISALIMEKGEYEIGQVFQKSGLRTSPMGEVVLSNSEIPLDRLVGSERRAMSIFMDAMMWEKLLMGAYHVGAMEQQYYDVYNYAKQREQFGKPIIEFENIYNMLVNMRMRVETGKLMMFDVSKGFGKNQGDKYGAAMLKLHTAESKLKNSLEAAEIMGTYGFLKESNVEKQVRDSLASGIYSGTNQMQRRILYNKLGD</sequence>
<dbReference type="InterPro" id="IPR036250">
    <property type="entry name" value="AcylCo_DH-like_C"/>
</dbReference>
<evidence type="ECO:0000256" key="4">
    <source>
        <dbReference type="ARBA" id="ARBA00022827"/>
    </source>
</evidence>
<keyword evidence="5 6" id="KW-0560">Oxidoreductase</keyword>
<comment type="cofactor">
    <cofactor evidence="1 5">
        <name>FAD</name>
        <dbReference type="ChEBI" id="CHEBI:57692"/>
    </cofactor>
</comment>
<dbReference type="Gene3D" id="1.20.140.10">
    <property type="entry name" value="Butyryl-CoA Dehydrogenase, subunit A, domain 3"/>
    <property type="match status" value="1"/>
</dbReference>
<dbReference type="GO" id="GO:0003995">
    <property type="term" value="F:acyl-CoA dehydrogenase activity"/>
    <property type="evidence" value="ECO:0007669"/>
    <property type="project" value="TreeGrafter"/>
</dbReference>
<dbReference type="SUPFAM" id="SSF47203">
    <property type="entry name" value="Acyl-CoA dehydrogenase C-terminal domain-like"/>
    <property type="match status" value="1"/>
</dbReference>
<dbReference type="EMBL" id="CP096983">
    <property type="protein sequence ID" value="URZ13485.1"/>
    <property type="molecule type" value="Genomic_DNA"/>
</dbReference>
<proteinExistence type="inferred from homology"/>
<dbReference type="Proteomes" id="UP000190951">
    <property type="component" value="Chromosome"/>
</dbReference>
<dbReference type="InterPro" id="IPR013786">
    <property type="entry name" value="AcylCoA_DH/ox_N"/>
</dbReference>
<reference evidence="6 7" key="1">
    <citation type="submission" date="2022-04" db="EMBL/GenBank/DDBJ databases">
        <title>Genome sequence of C. roseum typestrain.</title>
        <authorList>
            <person name="Poehlein A."/>
            <person name="Schoch T."/>
            <person name="Duerre P."/>
            <person name="Daniel R."/>
        </authorList>
    </citation>
    <scope>NUCLEOTIDE SEQUENCE [LARGE SCALE GENOMIC DNA]</scope>
    <source>
        <strain evidence="6 7">DSM 7320</strain>
    </source>
</reference>
<dbReference type="EC" id="1.3.8.14" evidence="6"/>
<protein>
    <submittedName>
        <fullName evidence="6">L-prolyl-[peptidyl-carrier protein] dehydrogenase</fullName>
        <ecNumber evidence="6">1.3.8.14</ecNumber>
    </submittedName>
</protein>
<dbReference type="Pfam" id="PF02770">
    <property type="entry name" value="Acyl-CoA_dh_M"/>
    <property type="match status" value="1"/>
</dbReference>
<evidence type="ECO:0000256" key="5">
    <source>
        <dbReference type="RuleBase" id="RU362125"/>
    </source>
</evidence>
<evidence type="ECO:0000313" key="6">
    <source>
        <dbReference type="EMBL" id="URZ13485.1"/>
    </source>
</evidence>
<name>A0A1S8L2B9_9CLOT</name>
<dbReference type="InterPro" id="IPR009075">
    <property type="entry name" value="AcylCo_DH/oxidase_C"/>
</dbReference>
<dbReference type="InterPro" id="IPR006091">
    <property type="entry name" value="Acyl-CoA_Oxase/DH_mid-dom"/>
</dbReference>
<dbReference type="SUPFAM" id="SSF56645">
    <property type="entry name" value="Acyl-CoA dehydrogenase NM domain-like"/>
    <property type="match status" value="1"/>
</dbReference>
<dbReference type="KEGG" id="crw:CROST_042510"/>
<dbReference type="InterPro" id="IPR009100">
    <property type="entry name" value="AcylCoA_DH/oxidase_NM_dom_sf"/>
</dbReference>
<evidence type="ECO:0000256" key="3">
    <source>
        <dbReference type="ARBA" id="ARBA00022630"/>
    </source>
</evidence>
<evidence type="ECO:0000256" key="2">
    <source>
        <dbReference type="ARBA" id="ARBA00009347"/>
    </source>
</evidence>
<dbReference type="AlphaFoldDB" id="A0A1S8L2B9"/>
<dbReference type="Gene3D" id="2.40.110.10">
    <property type="entry name" value="Butyryl-CoA Dehydrogenase, subunit A, domain 2"/>
    <property type="match status" value="1"/>
</dbReference>
<gene>
    <name evidence="6" type="primary">pigA</name>
    <name evidence="6" type="ORF">CROST_042510</name>
</gene>
<keyword evidence="4 5" id="KW-0274">FAD</keyword>
<dbReference type="Gene3D" id="1.10.540.10">
    <property type="entry name" value="Acyl-CoA dehydrogenase/oxidase, N-terminal domain"/>
    <property type="match status" value="1"/>
</dbReference>
<evidence type="ECO:0000256" key="1">
    <source>
        <dbReference type="ARBA" id="ARBA00001974"/>
    </source>
</evidence>
<dbReference type="STRING" id="84029.CROST_29450"/>
<dbReference type="Pfam" id="PF02771">
    <property type="entry name" value="Acyl-CoA_dh_N"/>
    <property type="match status" value="1"/>
</dbReference>
<dbReference type="GO" id="GO:0050660">
    <property type="term" value="F:flavin adenine dinucleotide binding"/>
    <property type="evidence" value="ECO:0007669"/>
    <property type="project" value="InterPro"/>
</dbReference>
<dbReference type="InterPro" id="IPR037069">
    <property type="entry name" value="AcylCoA_DH/ox_N_sf"/>
</dbReference>
<dbReference type="Pfam" id="PF00441">
    <property type="entry name" value="Acyl-CoA_dh_1"/>
    <property type="match status" value="1"/>
</dbReference>
<organism evidence="6 7">
    <name type="scientific">Clostridium felsineum</name>
    <dbReference type="NCBI Taxonomy" id="36839"/>
    <lineage>
        <taxon>Bacteria</taxon>
        <taxon>Bacillati</taxon>
        <taxon>Bacillota</taxon>
        <taxon>Clostridia</taxon>
        <taxon>Eubacteriales</taxon>
        <taxon>Clostridiaceae</taxon>
        <taxon>Clostridium</taxon>
    </lineage>
</organism>
<dbReference type="PANTHER" id="PTHR43884">
    <property type="entry name" value="ACYL-COA DEHYDROGENASE"/>
    <property type="match status" value="1"/>
</dbReference>
<dbReference type="RefSeq" id="WP_176091595.1">
    <property type="nucleotide sequence ID" value="NZ_CP096983.1"/>
</dbReference>
<accession>A0A1S8L2B9</accession>
<evidence type="ECO:0000313" key="7">
    <source>
        <dbReference type="Proteomes" id="UP000190951"/>
    </source>
</evidence>
<keyword evidence="7" id="KW-1185">Reference proteome</keyword>
<dbReference type="InterPro" id="IPR046373">
    <property type="entry name" value="Acyl-CoA_Oxase/DH_mid-dom_sf"/>
</dbReference>
<keyword evidence="3 5" id="KW-0285">Flavoprotein</keyword>